<evidence type="ECO:0000313" key="3">
    <source>
        <dbReference type="Proteomes" id="UP000887229"/>
    </source>
</evidence>
<evidence type="ECO:0000256" key="1">
    <source>
        <dbReference type="SAM" id="MobiDB-lite"/>
    </source>
</evidence>
<dbReference type="EMBL" id="MU251270">
    <property type="protein sequence ID" value="KAG9251136.1"/>
    <property type="molecule type" value="Genomic_DNA"/>
</dbReference>
<dbReference type="GeneID" id="70294978"/>
<name>A0A9P7ZG67_9HYPO</name>
<comment type="caution">
    <text evidence="2">The sequence shown here is derived from an EMBL/GenBank/DDBJ whole genome shotgun (WGS) entry which is preliminary data.</text>
</comment>
<dbReference type="SUPFAM" id="SSF50978">
    <property type="entry name" value="WD40 repeat-like"/>
    <property type="match status" value="1"/>
</dbReference>
<dbReference type="InterPro" id="IPR036322">
    <property type="entry name" value="WD40_repeat_dom_sf"/>
</dbReference>
<proteinExistence type="predicted"/>
<dbReference type="OrthoDB" id="5323870at2759"/>
<organism evidence="2 3">
    <name type="scientific">Emericellopsis atlantica</name>
    <dbReference type="NCBI Taxonomy" id="2614577"/>
    <lineage>
        <taxon>Eukaryota</taxon>
        <taxon>Fungi</taxon>
        <taxon>Dikarya</taxon>
        <taxon>Ascomycota</taxon>
        <taxon>Pezizomycotina</taxon>
        <taxon>Sordariomycetes</taxon>
        <taxon>Hypocreomycetidae</taxon>
        <taxon>Hypocreales</taxon>
        <taxon>Bionectriaceae</taxon>
        <taxon>Emericellopsis</taxon>
    </lineage>
</organism>
<sequence length="686" mass="73787">MSTTASRVRRTTTNTQITHSFARRINDIQTYPYRSPQGATILIHCHDSGVTITWRGGRRFKQKPKVAKKDRTNGKVDDSVMVIDSDDEAPPSKGAAKFEDKPEFEEEDVDETPHSETVQTLDLTFGTAVQNVAVMPVTPGSGLEDRVPILRHKLVFTASTVTNDVYLVTLPLTPPSPESKARPELKKDLLAGKAGSGAWGETLVLLRGNTRLSDGLAIGLYMPETDDSGKQARAVVAAHSREASGVLRLWEVPLDPKSKMERQVEPFQTEFLPAPLTGISFNPTHRSQLLTVTASQGARVYDFARSSLPTDPDATGIFPTQGSWQLTLYQPFVRPSALRKPIVAAAWICHGHAVFTIMADGMWGIWDIDSVGATSSGSLLSKASPGIRGAAITAFSVSGYVDGTSLLRSTGAHHTARDSQSGDFAPMTPHTRKQTTANIHSPATADRFATVHGGIKVASLPSTEKGLPDESLALWIGSQEHVCLISGVSKFWESQVKKAAGAGNGSALFNGPQPVKMSKLQDLSTGLLGERCCGIDLITSAATSQPEVLLRGETRIVFVHETADAGKKSLTTKRRLFSAGHKSSAIIVHGGNTNRTPSASFNLSTVKPGTLRQRPTILDKNDHSKTADSLFAPRQNLGFGFGSTLDKAADYEDGDEDMLDIAGIDQALDGMNGRTGGKKRVLFEED</sequence>
<dbReference type="InterPro" id="IPR015943">
    <property type="entry name" value="WD40/YVTN_repeat-like_dom_sf"/>
</dbReference>
<reference evidence="2" key="1">
    <citation type="journal article" date="2021" name="IMA Fungus">
        <title>Genomic characterization of three marine fungi, including Emericellopsis atlantica sp. nov. with signatures of a generalist lifestyle and marine biomass degradation.</title>
        <authorList>
            <person name="Hagestad O.C."/>
            <person name="Hou L."/>
            <person name="Andersen J.H."/>
            <person name="Hansen E.H."/>
            <person name="Altermark B."/>
            <person name="Li C."/>
            <person name="Kuhnert E."/>
            <person name="Cox R.J."/>
            <person name="Crous P.W."/>
            <person name="Spatafora J.W."/>
            <person name="Lail K."/>
            <person name="Amirebrahimi M."/>
            <person name="Lipzen A."/>
            <person name="Pangilinan J."/>
            <person name="Andreopoulos W."/>
            <person name="Hayes R.D."/>
            <person name="Ng V."/>
            <person name="Grigoriev I.V."/>
            <person name="Jackson S.A."/>
            <person name="Sutton T.D.S."/>
            <person name="Dobson A.D.W."/>
            <person name="Rama T."/>
        </authorList>
    </citation>
    <scope>NUCLEOTIDE SEQUENCE</scope>
    <source>
        <strain evidence="2">TS7</strain>
    </source>
</reference>
<dbReference type="Proteomes" id="UP000887229">
    <property type="component" value="Unassembled WGS sequence"/>
</dbReference>
<evidence type="ECO:0008006" key="4">
    <source>
        <dbReference type="Google" id="ProtNLM"/>
    </source>
</evidence>
<feature type="region of interest" description="Disordered" evidence="1">
    <location>
        <begin position="84"/>
        <end position="115"/>
    </location>
</feature>
<dbReference type="RefSeq" id="XP_046115060.1">
    <property type="nucleotide sequence ID" value="XM_046264075.1"/>
</dbReference>
<dbReference type="AlphaFoldDB" id="A0A9P7ZG67"/>
<protein>
    <recommendedName>
        <fullName evidence="4">Nucleoporin NUP37</fullName>
    </recommendedName>
</protein>
<gene>
    <name evidence="2" type="ORF">F5Z01DRAFT_664072</name>
</gene>
<accession>A0A9P7ZG67</accession>
<evidence type="ECO:0000313" key="2">
    <source>
        <dbReference type="EMBL" id="KAG9251136.1"/>
    </source>
</evidence>
<dbReference type="Gene3D" id="2.130.10.10">
    <property type="entry name" value="YVTN repeat-like/Quinoprotein amine dehydrogenase"/>
    <property type="match status" value="1"/>
</dbReference>
<keyword evidence="3" id="KW-1185">Reference proteome</keyword>